<dbReference type="EMBL" id="QFQP01000027">
    <property type="protein sequence ID" value="PZR08081.1"/>
    <property type="molecule type" value="Genomic_DNA"/>
</dbReference>
<dbReference type="Pfam" id="PF00498">
    <property type="entry name" value="FHA"/>
    <property type="match status" value="1"/>
</dbReference>
<sequence length="123" mass="13827">MPLNRDTTEFEDFHTQVAVRVKGFRPVNQRPHVLETKKRGERFVLDADSLVLGRGDKATLLLDSEEVSRAHAKLTRNEGEYTVEDLGSRNGILLNGLRVHSAVLRDGDELQLGDVVLTYREGT</sequence>
<reference evidence="2 3" key="1">
    <citation type="submission" date="2017-08" db="EMBL/GenBank/DDBJ databases">
        <title>Infants hospitalized years apart are colonized by the same room-sourced microbial strains.</title>
        <authorList>
            <person name="Brooks B."/>
            <person name="Olm M.R."/>
            <person name="Firek B.A."/>
            <person name="Baker R."/>
            <person name="Thomas B.C."/>
            <person name="Morowitz M.J."/>
            <person name="Banfield J.F."/>
        </authorList>
    </citation>
    <scope>NUCLEOTIDE SEQUENCE [LARGE SCALE GENOMIC DNA]</scope>
    <source>
        <strain evidence="2">S2_003_000_R2_14</strain>
    </source>
</reference>
<dbReference type="SMART" id="SM00240">
    <property type="entry name" value="FHA"/>
    <property type="match status" value="1"/>
</dbReference>
<evidence type="ECO:0000259" key="1">
    <source>
        <dbReference type="PROSITE" id="PS50006"/>
    </source>
</evidence>
<gene>
    <name evidence="2" type="ORF">DI536_25960</name>
</gene>
<accession>A0A2W5VDA8</accession>
<name>A0A2W5VDA8_9BACT</name>
<organism evidence="2 3">
    <name type="scientific">Archangium gephyra</name>
    <dbReference type="NCBI Taxonomy" id="48"/>
    <lineage>
        <taxon>Bacteria</taxon>
        <taxon>Pseudomonadati</taxon>
        <taxon>Myxococcota</taxon>
        <taxon>Myxococcia</taxon>
        <taxon>Myxococcales</taxon>
        <taxon>Cystobacterineae</taxon>
        <taxon>Archangiaceae</taxon>
        <taxon>Archangium</taxon>
    </lineage>
</organism>
<dbReference type="InterPro" id="IPR000253">
    <property type="entry name" value="FHA_dom"/>
</dbReference>
<comment type="caution">
    <text evidence="2">The sequence shown here is derived from an EMBL/GenBank/DDBJ whole genome shotgun (WGS) entry which is preliminary data.</text>
</comment>
<dbReference type="Gene3D" id="2.60.200.20">
    <property type="match status" value="1"/>
</dbReference>
<proteinExistence type="predicted"/>
<dbReference type="AlphaFoldDB" id="A0A2W5VDA8"/>
<evidence type="ECO:0000313" key="3">
    <source>
        <dbReference type="Proteomes" id="UP000249061"/>
    </source>
</evidence>
<dbReference type="PROSITE" id="PS50006">
    <property type="entry name" value="FHA_DOMAIN"/>
    <property type="match status" value="1"/>
</dbReference>
<feature type="domain" description="FHA" evidence="1">
    <location>
        <begin position="50"/>
        <end position="99"/>
    </location>
</feature>
<evidence type="ECO:0000313" key="2">
    <source>
        <dbReference type="EMBL" id="PZR08081.1"/>
    </source>
</evidence>
<dbReference type="Proteomes" id="UP000249061">
    <property type="component" value="Unassembled WGS sequence"/>
</dbReference>
<dbReference type="SUPFAM" id="SSF49879">
    <property type="entry name" value="SMAD/FHA domain"/>
    <property type="match status" value="1"/>
</dbReference>
<dbReference type="CDD" id="cd00060">
    <property type="entry name" value="FHA"/>
    <property type="match status" value="1"/>
</dbReference>
<dbReference type="InterPro" id="IPR008984">
    <property type="entry name" value="SMAD_FHA_dom_sf"/>
</dbReference>
<protein>
    <recommendedName>
        <fullName evidence="1">FHA domain-containing protein</fullName>
    </recommendedName>
</protein>